<dbReference type="InterPro" id="IPR007110">
    <property type="entry name" value="Ig-like_dom"/>
</dbReference>
<protein>
    <recommendedName>
        <fullName evidence="2">Ig-like domain-containing protein</fullName>
    </recommendedName>
</protein>
<reference evidence="3" key="1">
    <citation type="submission" date="2022-05" db="EMBL/GenBank/DDBJ databases">
        <authorList>
            <person name="Park J.-S."/>
        </authorList>
    </citation>
    <scope>NUCLEOTIDE SEQUENCE</scope>
    <source>
        <strain evidence="3">2012CJ34-3</strain>
    </source>
</reference>
<keyword evidence="4" id="KW-1185">Reference proteome</keyword>
<dbReference type="Proteomes" id="UP001165381">
    <property type="component" value="Unassembled WGS sequence"/>
</dbReference>
<evidence type="ECO:0000313" key="4">
    <source>
        <dbReference type="Proteomes" id="UP001165381"/>
    </source>
</evidence>
<feature type="chain" id="PRO_5046388150" description="Ig-like domain-containing protein" evidence="1">
    <location>
        <begin position="21"/>
        <end position="1313"/>
    </location>
</feature>
<feature type="domain" description="Ig-like" evidence="2">
    <location>
        <begin position="1122"/>
        <end position="1210"/>
    </location>
</feature>
<keyword evidence="1" id="KW-0732">Signal</keyword>
<evidence type="ECO:0000259" key="2">
    <source>
        <dbReference type="PROSITE" id="PS50835"/>
    </source>
</evidence>
<dbReference type="PROSITE" id="PS50835">
    <property type="entry name" value="IG_LIKE"/>
    <property type="match status" value="1"/>
</dbReference>
<organism evidence="3 4">
    <name type="scientific">Jejuia spongiicola</name>
    <dbReference type="NCBI Taxonomy" id="2942207"/>
    <lineage>
        <taxon>Bacteria</taxon>
        <taxon>Pseudomonadati</taxon>
        <taxon>Bacteroidota</taxon>
        <taxon>Flavobacteriia</taxon>
        <taxon>Flavobacteriales</taxon>
        <taxon>Flavobacteriaceae</taxon>
        <taxon>Jejuia</taxon>
    </lineage>
</organism>
<comment type="caution">
    <text evidence="3">The sequence shown here is derived from an EMBL/GenBank/DDBJ whole genome shotgun (WGS) entry which is preliminary data.</text>
</comment>
<sequence length="1313" mass="144931">MNIRFLVLAFLLLISKNVLSQDLPEIIPPSPNTASLAKYGQIPVGLFTGTPNINIPLSTYKTKNLSIPISLNYSSNGIRVDELASHVGLGWSLNSGGAVSRTRRDDADEDATRLFVPSAALYSQTMGTFLNAATTDGSGALDTQPDLFSFSFNGYSGKFYLDQTLTPVLLSPSPVKIEFLNDVLDANPDVKITDPSGIVYLFGGGNATEESHNQSYNCGNHGVPSERTDTAWYLTKIVHPLGDEINLVYENYNNIYDSGISQTIVNATVGINPAVSASESTCISKVYTSTPILKEINSATSGKVVFSHTVGITGSENKKVDTVTVYDANNKLIKSYDFEYTVVNSNLTYLNPNPNVVTEASDKKRLFLNKVIEKGSNGEANPPYIFDYINPEQLPPRLSFAQDYWGYFNGASTNTHLINDIDDTHAFDNHNFISNRDPNGTYGEKGMLKKITYPTRGTNEIFYEPHSRYGIDVVNGTTVSESVTVESGDQYGSQTESFTLNNNVTEDVDIYSSVRYEYCNEFDQANYPSHWIVATMQVIDITNPSSPSALLFWTDPNVTPTTTSWSVPVFNASNPPPVPYVKLAAGRDYEFKITVTKPCLSAGFSFNRTLSSQTINTNIEVGGVRVAKTQIKDDLGNTEIKKYHYASLTDLTKSSGIGEKPRPQYFHSYDLIDQPSATRRDNYSLSSNTLHPLYAMQGYHIGYESVVESIGENFEGGGIETKFHAVLPPPPIIIISIDEISEVPGTPYTNIFGIGREKQKTAFRKNGSAYVTLSSKENFYSHNSALDNTMKVYDVRKKCTASSGLPCGNVTDQYYATSFYINQSNIDTEWHYLSSSIEKQYDLNGQNPVETITNYFYDNPDHLQVTRTHSVVSDAKPIITKTFYPDDVGSTSSLGNDVLSTQEKLAIDKLKKGSLHHIAMPIQVETYKDLNNDGNTESAELINRQRTIYKEWFTDIILPEYVQTSKNDVSFNDRIQFQDYYNNGNLEGVSKSDGTHSYYIWGYNEQYPIAKIDNFTSAQAASIQTQITSAINASNADVDRTIGASGTEGTLRTALDVIRNNTLLTNAMVTSYTYDPLIGVTSTTDPGGYTSYYVYNQFNRLRYVKNKDGEVLSENKYHYKVEDILASTTSTSYSVNSGQSITLTTVASGGTGNFTYKWTVSNSNLNQVFNTSSGTLNITTTANHAPSFTITCEVKDTQTNETMTTTTQVNVSVSYPALVVNNITFSPGGANYVGKSIAYSIVVTGGSGNYKYEWSKTNDQNTYNYTNNTSSLTKSIVSSDCDEFTIRCKVTDLTTNEIITKTRLMFAGSGCFN</sequence>
<gene>
    <name evidence="3" type="ORF">M3P09_11035</name>
</gene>
<feature type="signal peptide" evidence="1">
    <location>
        <begin position="1"/>
        <end position="20"/>
    </location>
</feature>
<dbReference type="RefSeq" id="WP_249973171.1">
    <property type="nucleotide sequence ID" value="NZ_JAMFLZ010000004.1"/>
</dbReference>
<accession>A0ABT0QEW0</accession>
<evidence type="ECO:0000313" key="3">
    <source>
        <dbReference type="EMBL" id="MCL6295530.1"/>
    </source>
</evidence>
<dbReference type="EMBL" id="JAMFLZ010000004">
    <property type="protein sequence ID" value="MCL6295530.1"/>
    <property type="molecule type" value="Genomic_DNA"/>
</dbReference>
<evidence type="ECO:0000256" key="1">
    <source>
        <dbReference type="SAM" id="SignalP"/>
    </source>
</evidence>
<proteinExistence type="predicted"/>
<name>A0ABT0QEW0_9FLAO</name>